<evidence type="ECO:0000313" key="2">
    <source>
        <dbReference type="EMBL" id="GAI94095.1"/>
    </source>
</evidence>
<name>X1U2R2_9ZZZZ</name>
<protein>
    <recommendedName>
        <fullName evidence="1">SAP domain-containing protein</fullName>
    </recommendedName>
</protein>
<sequence>KKITDDEAVLEVPKKLMGAYGLVWHDLYDLIKRPDEECEEAFKEEAVPKTAIEYDGRYTLVELREMAKKKGLSPSGSKKEITRRLIKAG</sequence>
<organism evidence="2">
    <name type="scientific">marine sediment metagenome</name>
    <dbReference type="NCBI Taxonomy" id="412755"/>
    <lineage>
        <taxon>unclassified sequences</taxon>
        <taxon>metagenomes</taxon>
        <taxon>ecological metagenomes</taxon>
    </lineage>
</organism>
<dbReference type="InterPro" id="IPR036361">
    <property type="entry name" value="SAP_dom_sf"/>
</dbReference>
<evidence type="ECO:0000259" key="1">
    <source>
        <dbReference type="PROSITE" id="PS50800"/>
    </source>
</evidence>
<dbReference type="AlphaFoldDB" id="X1U2R2"/>
<dbReference type="Gene3D" id="1.10.720.30">
    <property type="entry name" value="SAP domain"/>
    <property type="match status" value="1"/>
</dbReference>
<feature type="non-terminal residue" evidence="2">
    <location>
        <position position="1"/>
    </location>
</feature>
<dbReference type="InterPro" id="IPR003034">
    <property type="entry name" value="SAP_dom"/>
</dbReference>
<proteinExistence type="predicted"/>
<reference evidence="2" key="1">
    <citation type="journal article" date="2014" name="Front. Microbiol.">
        <title>High frequency of phylogenetically diverse reductive dehalogenase-homologous genes in deep subseafloor sedimentary metagenomes.</title>
        <authorList>
            <person name="Kawai M."/>
            <person name="Futagami T."/>
            <person name="Toyoda A."/>
            <person name="Takaki Y."/>
            <person name="Nishi S."/>
            <person name="Hori S."/>
            <person name="Arai W."/>
            <person name="Tsubouchi T."/>
            <person name="Morono Y."/>
            <person name="Uchiyama I."/>
            <person name="Ito T."/>
            <person name="Fujiyama A."/>
            <person name="Inagaki F."/>
            <person name="Takami H."/>
        </authorList>
    </citation>
    <scope>NUCLEOTIDE SEQUENCE</scope>
    <source>
        <strain evidence="2">Expedition CK06-06</strain>
    </source>
</reference>
<comment type="caution">
    <text evidence="2">The sequence shown here is derived from an EMBL/GenBank/DDBJ whole genome shotgun (WGS) entry which is preliminary data.</text>
</comment>
<dbReference type="EMBL" id="BARW01015380">
    <property type="protein sequence ID" value="GAI94095.1"/>
    <property type="molecule type" value="Genomic_DNA"/>
</dbReference>
<gene>
    <name evidence="2" type="ORF">S12H4_27013</name>
</gene>
<accession>X1U2R2</accession>
<dbReference type="SUPFAM" id="SSF68906">
    <property type="entry name" value="SAP domain"/>
    <property type="match status" value="1"/>
</dbReference>
<feature type="domain" description="SAP" evidence="1">
    <location>
        <begin position="55"/>
        <end position="89"/>
    </location>
</feature>
<dbReference type="PROSITE" id="PS50800">
    <property type="entry name" value="SAP"/>
    <property type="match status" value="1"/>
</dbReference>